<dbReference type="PANTHER" id="PTHR30290:SF72">
    <property type="entry name" value="HTH-TYPE TRANSCRIPTIONAL REGULATOR SGRR"/>
    <property type="match status" value="1"/>
</dbReference>
<proteinExistence type="predicted"/>
<dbReference type="PANTHER" id="PTHR30290">
    <property type="entry name" value="PERIPLASMIC BINDING COMPONENT OF ABC TRANSPORTER"/>
    <property type="match status" value="1"/>
</dbReference>
<name>A0ABW5PPF6_9BACI</name>
<keyword evidence="1" id="KW-0238">DNA-binding</keyword>
<reference evidence="5" key="1">
    <citation type="journal article" date="2019" name="Int. J. Syst. Evol. Microbiol.">
        <title>The Global Catalogue of Microorganisms (GCM) 10K type strain sequencing project: providing services to taxonomists for standard genome sequencing and annotation.</title>
        <authorList>
            <consortium name="The Broad Institute Genomics Platform"/>
            <consortium name="The Broad Institute Genome Sequencing Center for Infectious Disease"/>
            <person name="Wu L."/>
            <person name="Ma J."/>
        </authorList>
    </citation>
    <scope>NUCLEOTIDE SEQUENCE [LARGE SCALE GENOMIC DNA]</scope>
    <source>
        <strain evidence="5">TISTR 2241</strain>
    </source>
</reference>
<dbReference type="Pfam" id="PF00496">
    <property type="entry name" value="SBP_bac_5"/>
    <property type="match status" value="1"/>
</dbReference>
<gene>
    <name evidence="4" type="ORF">ACFSTF_05300</name>
</gene>
<dbReference type="InterPro" id="IPR000914">
    <property type="entry name" value="SBP_5_dom"/>
</dbReference>
<feature type="domain" description="Transcriptional regulator SgrR N-terminal HTH" evidence="3">
    <location>
        <begin position="16"/>
        <end position="101"/>
    </location>
</feature>
<dbReference type="Proteomes" id="UP001597458">
    <property type="component" value="Unassembled WGS sequence"/>
</dbReference>
<evidence type="ECO:0000256" key="1">
    <source>
        <dbReference type="ARBA" id="ARBA00023125"/>
    </source>
</evidence>
<protein>
    <submittedName>
        <fullName evidence="4">ABC transporter substrate-binding protein</fullName>
    </submittedName>
</protein>
<dbReference type="Pfam" id="PF12793">
    <property type="entry name" value="SgrR_N"/>
    <property type="match status" value="1"/>
</dbReference>
<feature type="domain" description="Solute-binding protein family 5" evidence="2">
    <location>
        <begin position="179"/>
        <end position="489"/>
    </location>
</feature>
<evidence type="ECO:0000259" key="3">
    <source>
        <dbReference type="Pfam" id="PF12793"/>
    </source>
</evidence>
<dbReference type="Gene3D" id="3.10.105.10">
    <property type="entry name" value="Dipeptide-binding Protein, Domain 3"/>
    <property type="match status" value="1"/>
</dbReference>
<dbReference type="InterPro" id="IPR039424">
    <property type="entry name" value="SBP_5"/>
</dbReference>
<keyword evidence="5" id="KW-1185">Reference proteome</keyword>
<organism evidence="4 5">
    <name type="scientific">Terrilactibacillus laevilacticus</name>
    <dbReference type="NCBI Taxonomy" id="1380157"/>
    <lineage>
        <taxon>Bacteria</taxon>
        <taxon>Bacillati</taxon>
        <taxon>Bacillota</taxon>
        <taxon>Bacilli</taxon>
        <taxon>Bacillales</taxon>
        <taxon>Bacillaceae</taxon>
        <taxon>Terrilactibacillus</taxon>
    </lineage>
</organism>
<dbReference type="Gene3D" id="3.40.190.10">
    <property type="entry name" value="Periplasmic binding protein-like II"/>
    <property type="match status" value="1"/>
</dbReference>
<dbReference type="SUPFAM" id="SSF53850">
    <property type="entry name" value="Periplasmic binding protein-like II"/>
    <property type="match status" value="1"/>
</dbReference>
<dbReference type="InterPro" id="IPR025370">
    <property type="entry name" value="SgrR_HTH_N"/>
</dbReference>
<evidence type="ECO:0000313" key="4">
    <source>
        <dbReference type="EMBL" id="MFD2616723.1"/>
    </source>
</evidence>
<accession>A0ABW5PPF6</accession>
<dbReference type="RefSeq" id="WP_181406329.1">
    <property type="nucleotide sequence ID" value="NZ_JBHUMR010000008.1"/>
</dbReference>
<comment type="caution">
    <text evidence="4">The sequence shown here is derived from an EMBL/GenBank/DDBJ whole genome shotgun (WGS) entry which is preliminary data.</text>
</comment>
<dbReference type="EMBL" id="JBHUMR010000008">
    <property type="protein sequence ID" value="MFD2616723.1"/>
    <property type="molecule type" value="Genomic_DNA"/>
</dbReference>
<evidence type="ECO:0000259" key="2">
    <source>
        <dbReference type="Pfam" id="PF00496"/>
    </source>
</evidence>
<sequence length="592" mass="69805">MGSRYWYYFLMLRRAYQQYENHVKIEISMNDIVNLFYCTQRNAKIILNKLMEKNLIEFTPGRGRGNRSTILFLQHFNECLRKRIEKLLNENEINKAMELVKEFGGGTDVEDYFIKRITHFFGYNKIQTNQDELELLRFPIFRPITTVDPSQIFFDFDAHLVTQVFNTLVTYNASSDSFEGCLAHAWESNEDKTQWLFFLYKQVKFHNGKEFTAEDVQKNIQRLEQSPHKWLVEDIIEVELKSKYSLLIKLKNPNHLFLHFVSYSPMSIVDTSKSYEGFAQYPIGTGPFKFEKIQSNVCELIAYDAYFQSRPHLDKVEIIKMSENLKESLGDWGKIVMDTGEIEIPHHSNLKATQAVFSGTNILSLNTRKGPLQNEKFREYICQIIDREELTKLGDPRLRPAYGFILYGQECKESERKSLYSNKEFLKTMGYHGESLRLTTYERHVLDAKLIQKTFNEYGIHLDIKIEDWSTIQKGEHVSQTDIFLYEGTPNEGIVSVFDLLFYQEGFIYPLLTDELKLKIKAYVKRITSQDNSYKRLLKYFELENFLISKGIVIFLIHKKVDVSYDLTLEGVSINPRMWIDFDKLWYKNETL</sequence>
<evidence type="ECO:0000313" key="5">
    <source>
        <dbReference type="Proteomes" id="UP001597458"/>
    </source>
</evidence>